<feature type="transmembrane region" description="Helical" evidence="17">
    <location>
        <begin position="490"/>
        <end position="513"/>
    </location>
</feature>
<keyword evidence="6" id="KW-0378">Hydrolase</keyword>
<evidence type="ECO:0000256" key="16">
    <source>
        <dbReference type="SAM" id="MobiDB-lite"/>
    </source>
</evidence>
<feature type="transmembrane region" description="Helical" evidence="17">
    <location>
        <begin position="196"/>
        <end position="216"/>
    </location>
</feature>
<dbReference type="Gene3D" id="3.30.2010.10">
    <property type="entry name" value="Metalloproteases ('zincins'), catalytic domain"/>
    <property type="match status" value="1"/>
</dbReference>
<evidence type="ECO:0000256" key="5">
    <source>
        <dbReference type="ARBA" id="ARBA00022723"/>
    </source>
</evidence>
<evidence type="ECO:0000313" key="20">
    <source>
        <dbReference type="EMBL" id="CAD7223913.1"/>
    </source>
</evidence>
<evidence type="ECO:0000256" key="14">
    <source>
        <dbReference type="PIRSR" id="PIRSR627057-1"/>
    </source>
</evidence>
<evidence type="ECO:0000256" key="3">
    <source>
        <dbReference type="ARBA" id="ARBA00022670"/>
    </source>
</evidence>
<dbReference type="AlphaFoldDB" id="A0A7R8ZJL8"/>
<evidence type="ECO:0000256" key="12">
    <source>
        <dbReference type="ARBA" id="ARBA00044456"/>
    </source>
</evidence>
<reference evidence="20" key="1">
    <citation type="submission" date="2020-11" db="EMBL/GenBank/DDBJ databases">
        <authorList>
            <person name="Tran Van P."/>
        </authorList>
    </citation>
    <scope>NUCLEOTIDE SEQUENCE</scope>
</reference>
<dbReference type="CDD" id="cd07343">
    <property type="entry name" value="M48A_Zmpste24p_like"/>
    <property type="match status" value="1"/>
</dbReference>
<feature type="domain" description="Peptidase M48" evidence="18">
    <location>
        <begin position="419"/>
        <end position="577"/>
    </location>
</feature>
<dbReference type="GO" id="GO:0004222">
    <property type="term" value="F:metalloendopeptidase activity"/>
    <property type="evidence" value="ECO:0007669"/>
    <property type="project" value="InterPro"/>
</dbReference>
<dbReference type="Pfam" id="PF16491">
    <property type="entry name" value="Peptidase_M48_N"/>
    <property type="match status" value="1"/>
</dbReference>
<protein>
    <recommendedName>
        <fullName evidence="2">Ste24 endopeptidase</fullName>
        <ecNumber evidence="2">3.4.24.84</ecNumber>
    </recommendedName>
    <alternativeName>
        <fullName evidence="13">Prenyl protein-specific endoprotease 1</fullName>
    </alternativeName>
</protein>
<dbReference type="InterPro" id="IPR032456">
    <property type="entry name" value="Peptidase_M48_N"/>
</dbReference>
<dbReference type="GO" id="GO:0005789">
    <property type="term" value="C:endoplasmic reticulum membrane"/>
    <property type="evidence" value="ECO:0007669"/>
    <property type="project" value="UniProtKB-SubCell"/>
</dbReference>
<feature type="transmembrane region" description="Helical" evidence="17">
    <location>
        <begin position="31"/>
        <end position="50"/>
    </location>
</feature>
<dbReference type="FunFam" id="3.30.2010.10:FF:000002">
    <property type="entry name" value="CAAX prenyl protease"/>
    <property type="match status" value="1"/>
</dbReference>
<organism evidence="20">
    <name type="scientific">Cyprideis torosa</name>
    <dbReference type="NCBI Taxonomy" id="163714"/>
    <lineage>
        <taxon>Eukaryota</taxon>
        <taxon>Metazoa</taxon>
        <taxon>Ecdysozoa</taxon>
        <taxon>Arthropoda</taxon>
        <taxon>Crustacea</taxon>
        <taxon>Oligostraca</taxon>
        <taxon>Ostracoda</taxon>
        <taxon>Podocopa</taxon>
        <taxon>Podocopida</taxon>
        <taxon>Cytherocopina</taxon>
        <taxon>Cytheroidea</taxon>
        <taxon>Cytherideidae</taxon>
        <taxon>Cyprideis</taxon>
    </lineage>
</organism>
<feature type="domain" description="CAAX prenyl protease 1 N-terminal" evidence="19">
    <location>
        <begin position="59"/>
        <end position="251"/>
    </location>
</feature>
<proteinExistence type="predicted"/>
<evidence type="ECO:0000256" key="8">
    <source>
        <dbReference type="ARBA" id="ARBA00022833"/>
    </source>
</evidence>
<comment type="subcellular location">
    <subcellularLocation>
        <location evidence="1">Endoplasmic reticulum membrane</location>
        <topology evidence="1">Multi-pass membrane protein</topology>
    </subcellularLocation>
</comment>
<dbReference type="GO" id="GO:0071586">
    <property type="term" value="P:CAAX-box protein processing"/>
    <property type="evidence" value="ECO:0007669"/>
    <property type="project" value="InterPro"/>
</dbReference>
<feature type="transmembrane region" description="Helical" evidence="17">
    <location>
        <begin position="100"/>
        <end position="120"/>
    </location>
</feature>
<sequence length="584" mass="66508">MFEFLSSVFVTLDDEENDENVQVGLSEQDKLLSFNIFYAMIGFSCLVYVWEQYLEFRERRVVKATKDVPSPLRGSLDEETLAKSCSYYLDRSGFGLIKDFIMEALHLAALLYYFLPWIWLQSGGLCEKLQDKVEYFRTEDLLWLEIQQSIVLIFLIMLISTVVELPFSIYSTFVIEERHGFNKQTAWFFIKDKIKGLLVFSVLIPPILSGILYIIGRGGDFFVFYVFAFCFVVSTFMMFIYPTVIAPIFDKYTPLPEGELRTKIEDLAASIEFPLTQLYVVEGSKRSGHSNAYFYGFFKSKRIVLYDTLLAEYTPENKTGDYSAQAPFMGPQVTTLLRPLSTRESTDETSPGKVPGSGDYSAQAPFMGPQVTTLLKPLSWALRWLRLLVLRQDPSTVGGSDEVKENKADGKEQKKKGCTNDEVVAVLAHELGHWNYNHVLKGFIFGQVNLFLKFLVFSYLHQNPLVFHAFGFPVSTSPSVEVSPNDTVPIIISLTIIFSYVFNVYNEACGIFMTVMSRRFEFQADAFAHSLGKSALLKTSLVKLHTDNLSVPVHDWLNSAWHHSHPPLLERIAALDDLDKKKTD</sequence>
<feature type="compositionally biased region" description="Basic and acidic residues" evidence="16">
    <location>
        <begin position="401"/>
        <end position="412"/>
    </location>
</feature>
<evidence type="ECO:0000256" key="10">
    <source>
        <dbReference type="ARBA" id="ARBA00023049"/>
    </source>
</evidence>
<evidence type="ECO:0000259" key="19">
    <source>
        <dbReference type="Pfam" id="PF16491"/>
    </source>
</evidence>
<name>A0A7R8ZJL8_9CRUS</name>
<feature type="transmembrane region" description="Helical" evidence="17">
    <location>
        <begin position="222"/>
        <end position="241"/>
    </location>
</feature>
<keyword evidence="7" id="KW-0256">Endoplasmic reticulum</keyword>
<dbReference type="InterPro" id="IPR001915">
    <property type="entry name" value="Peptidase_M48"/>
</dbReference>
<dbReference type="EMBL" id="OB660274">
    <property type="protein sequence ID" value="CAD7223913.1"/>
    <property type="molecule type" value="Genomic_DNA"/>
</dbReference>
<comment type="catalytic activity">
    <reaction evidence="12">
        <text>Hydrolyzes the peptide bond -P2-(S-farnesyl or geranylgeranyl)C-P1'-P2'-P3'-COOH where P1' and P2' are amino acids with aliphatic side chains and P3' is any C-terminal residue.</text>
        <dbReference type="EC" id="3.4.24.84"/>
    </reaction>
</comment>
<dbReference type="InterPro" id="IPR027057">
    <property type="entry name" value="CAXX_Prtase_1"/>
</dbReference>
<evidence type="ECO:0000256" key="15">
    <source>
        <dbReference type="PIRSR" id="PIRSR627057-2"/>
    </source>
</evidence>
<comment type="cofactor">
    <cofactor evidence="15">
        <name>Zn(2+)</name>
        <dbReference type="ChEBI" id="CHEBI:29105"/>
    </cofactor>
    <text evidence="15">Binds 1 zinc ion per subunit.</text>
</comment>
<dbReference type="PANTHER" id="PTHR10120">
    <property type="entry name" value="CAAX PRENYL PROTEASE 1"/>
    <property type="match status" value="1"/>
</dbReference>
<feature type="binding site" evidence="15">
    <location>
        <position position="521"/>
    </location>
    <ligand>
        <name>Zn(2+)</name>
        <dbReference type="ChEBI" id="CHEBI:29105"/>
        <note>catalytic</note>
    </ligand>
</feature>
<evidence type="ECO:0000256" key="6">
    <source>
        <dbReference type="ARBA" id="ARBA00022801"/>
    </source>
</evidence>
<evidence type="ECO:0000256" key="4">
    <source>
        <dbReference type="ARBA" id="ARBA00022692"/>
    </source>
</evidence>
<dbReference type="EC" id="3.4.24.84" evidence="2"/>
<keyword evidence="10" id="KW-0482">Metalloprotease</keyword>
<evidence type="ECO:0000256" key="9">
    <source>
        <dbReference type="ARBA" id="ARBA00022989"/>
    </source>
</evidence>
<evidence type="ECO:0000256" key="13">
    <source>
        <dbReference type="ARBA" id="ARBA00083451"/>
    </source>
</evidence>
<evidence type="ECO:0000256" key="1">
    <source>
        <dbReference type="ARBA" id="ARBA00004477"/>
    </source>
</evidence>
<dbReference type="GO" id="GO:0046872">
    <property type="term" value="F:metal ion binding"/>
    <property type="evidence" value="ECO:0007669"/>
    <property type="project" value="UniProtKB-KW"/>
</dbReference>
<feature type="transmembrane region" description="Helical" evidence="17">
    <location>
        <begin position="150"/>
        <end position="175"/>
    </location>
</feature>
<gene>
    <name evidence="20" type="ORF">CTOB1V02_LOCUS1886</name>
</gene>
<evidence type="ECO:0000256" key="7">
    <source>
        <dbReference type="ARBA" id="ARBA00022824"/>
    </source>
</evidence>
<keyword evidence="11 17" id="KW-0472">Membrane</keyword>
<keyword evidence="3" id="KW-0645">Protease</keyword>
<feature type="region of interest" description="Disordered" evidence="16">
    <location>
        <begin position="396"/>
        <end position="415"/>
    </location>
</feature>
<feature type="active site" description="Proton donor" evidence="14">
    <location>
        <position position="525"/>
    </location>
</feature>
<evidence type="ECO:0000259" key="18">
    <source>
        <dbReference type="Pfam" id="PF01435"/>
    </source>
</evidence>
<feature type="binding site" evidence="15">
    <location>
        <position position="433"/>
    </location>
    <ligand>
        <name>Zn(2+)</name>
        <dbReference type="ChEBI" id="CHEBI:29105"/>
        <note>catalytic</note>
    </ligand>
</feature>
<keyword evidence="9 17" id="KW-1133">Transmembrane helix</keyword>
<accession>A0A7R8ZJL8</accession>
<dbReference type="Pfam" id="PF01435">
    <property type="entry name" value="Peptidase_M48"/>
    <property type="match status" value="2"/>
</dbReference>
<keyword evidence="8 15" id="KW-0862">Zinc</keyword>
<keyword evidence="4 17" id="KW-0812">Transmembrane</keyword>
<feature type="binding site" evidence="15">
    <location>
        <position position="429"/>
    </location>
    <ligand>
        <name>Zn(2+)</name>
        <dbReference type="ChEBI" id="CHEBI:29105"/>
        <note>catalytic</note>
    </ligand>
</feature>
<evidence type="ECO:0000256" key="17">
    <source>
        <dbReference type="SAM" id="Phobius"/>
    </source>
</evidence>
<evidence type="ECO:0000256" key="11">
    <source>
        <dbReference type="ARBA" id="ARBA00023136"/>
    </source>
</evidence>
<feature type="domain" description="Peptidase M48" evidence="18">
    <location>
        <begin position="255"/>
        <end position="314"/>
    </location>
</feature>
<feature type="transmembrane region" description="Helical" evidence="17">
    <location>
        <begin position="450"/>
        <end position="470"/>
    </location>
</feature>
<evidence type="ECO:0000256" key="2">
    <source>
        <dbReference type="ARBA" id="ARBA00012336"/>
    </source>
</evidence>
<keyword evidence="5 15" id="KW-0479">Metal-binding</keyword>
<dbReference type="OrthoDB" id="360839at2759"/>
<feature type="active site" evidence="14">
    <location>
        <position position="430"/>
    </location>
</feature>